<dbReference type="CDD" id="cd02696">
    <property type="entry name" value="MurNAc-LAA"/>
    <property type="match status" value="1"/>
</dbReference>
<evidence type="ECO:0000313" key="6">
    <source>
        <dbReference type="EMBL" id="PPA70282.1"/>
    </source>
</evidence>
<dbReference type="SMART" id="SM00646">
    <property type="entry name" value="Ami_3"/>
    <property type="match status" value="1"/>
</dbReference>
<evidence type="ECO:0000259" key="4">
    <source>
        <dbReference type="PROSITE" id="PS51272"/>
    </source>
</evidence>
<dbReference type="InterPro" id="IPR001119">
    <property type="entry name" value="SLH_dom"/>
</dbReference>
<dbReference type="Pfam" id="PF00395">
    <property type="entry name" value="SLH"/>
    <property type="match status" value="3"/>
</dbReference>
<sequence length="462" mass="49747">MKNVFHKVLLFLTVSVLVFSSLGTAQVSASTPFTDVSSSDKEIIYLYERGFINGTSKTTYSPAAPVTREQAATMIGRALGYDGAPTKTSFPDVKANGYSSGYIQEAVKNGIITGDSDGTFRPLDTMTRGEMAFLLSRAFNLLKTSSVYFTDVKVNTNANSQYTAINKIATFGITNGTGGGKYSPNLAVNRKDFAAFVARGLNPDFRVVFQNAKIEEMTVTTNDLNVRKGPGTNHASIGKVHTGAKVEVYGYNGTWVYGKSGNLTGYISMDYLAKAGEVKRIVVIDPGHGGNDPGAVANGLQEKDVNLDVSKRINTLLQGKGISVLMTRTTDVFISLDDRASFGVRNGADAFVSIHANAAGSSVSGSETFYSASTDQRSADSKQLATFIQNRLYKAMDHPNRGVKDAQFRVINSNPLPAALVELGFLTNSSDAQKLASNTYKDRAAKAVADGIEDYYNWKQSR</sequence>
<dbReference type="PANTHER" id="PTHR30404">
    <property type="entry name" value="N-ACETYLMURAMOYL-L-ALANINE AMIDASE"/>
    <property type="match status" value="1"/>
</dbReference>
<dbReference type="RefSeq" id="WP_104058232.1">
    <property type="nucleotide sequence ID" value="NZ_PREZ01000004.1"/>
</dbReference>
<dbReference type="InterPro" id="IPR050695">
    <property type="entry name" value="N-acetylmuramoyl_amidase_3"/>
</dbReference>
<dbReference type="Pfam" id="PF08239">
    <property type="entry name" value="SH3_3"/>
    <property type="match status" value="1"/>
</dbReference>
<evidence type="ECO:0000259" key="5">
    <source>
        <dbReference type="PROSITE" id="PS51781"/>
    </source>
</evidence>
<dbReference type="PROSITE" id="PS51781">
    <property type="entry name" value="SH3B"/>
    <property type="match status" value="1"/>
</dbReference>
<keyword evidence="2" id="KW-0961">Cell wall biogenesis/degradation</keyword>
<dbReference type="GO" id="GO:0008745">
    <property type="term" value="F:N-acetylmuramoyl-L-alanine amidase activity"/>
    <property type="evidence" value="ECO:0007669"/>
    <property type="project" value="InterPro"/>
</dbReference>
<dbReference type="PROSITE" id="PS51272">
    <property type="entry name" value="SLH"/>
    <property type="match status" value="2"/>
</dbReference>
<evidence type="ECO:0000256" key="1">
    <source>
        <dbReference type="ARBA" id="ARBA00022801"/>
    </source>
</evidence>
<dbReference type="GO" id="GO:0071555">
    <property type="term" value="P:cell wall organization"/>
    <property type="evidence" value="ECO:0007669"/>
    <property type="project" value="UniProtKB-KW"/>
</dbReference>
<keyword evidence="7" id="KW-1185">Reference proteome</keyword>
<comment type="caution">
    <text evidence="6">The sequence shown here is derived from an EMBL/GenBank/DDBJ whole genome shotgun (WGS) entry which is preliminary data.</text>
</comment>
<dbReference type="Pfam" id="PF01520">
    <property type="entry name" value="Amidase_3"/>
    <property type="match status" value="1"/>
</dbReference>
<evidence type="ECO:0000313" key="7">
    <source>
        <dbReference type="Proteomes" id="UP000239047"/>
    </source>
</evidence>
<name>A0A2S5GB86_9BACL</name>
<dbReference type="SMART" id="SM00287">
    <property type="entry name" value="SH3b"/>
    <property type="match status" value="1"/>
</dbReference>
<dbReference type="PANTHER" id="PTHR30404:SF0">
    <property type="entry name" value="N-ACETYLMURAMOYL-L-ALANINE AMIDASE AMIC"/>
    <property type="match status" value="1"/>
</dbReference>
<accession>A0A2S5GB86</accession>
<feature type="domain" description="SLH" evidence="4">
    <location>
        <begin position="26"/>
        <end position="85"/>
    </location>
</feature>
<dbReference type="GO" id="GO:0009253">
    <property type="term" value="P:peptidoglycan catabolic process"/>
    <property type="evidence" value="ECO:0007669"/>
    <property type="project" value="InterPro"/>
</dbReference>
<dbReference type="EMBL" id="PREZ01000004">
    <property type="protein sequence ID" value="PPA70282.1"/>
    <property type="molecule type" value="Genomic_DNA"/>
</dbReference>
<dbReference type="Gene3D" id="2.30.30.40">
    <property type="entry name" value="SH3 Domains"/>
    <property type="match status" value="1"/>
</dbReference>
<dbReference type="InterPro" id="IPR002508">
    <property type="entry name" value="MurNAc-LAA_cat"/>
</dbReference>
<reference evidence="6 7" key="1">
    <citation type="submission" date="2018-02" db="EMBL/GenBank/DDBJ databases">
        <title>Jeotgalibacillus proteolyticum sp. nov. a protease producing bacterium isolated from ocean sediments of Laizhou Bay.</title>
        <authorList>
            <person name="Li Y."/>
        </authorList>
    </citation>
    <scope>NUCLEOTIDE SEQUENCE [LARGE SCALE GENOMIC DNA]</scope>
    <source>
        <strain evidence="6 7">22-7</strain>
    </source>
</reference>
<dbReference type="Gene3D" id="3.40.630.40">
    <property type="entry name" value="Zn-dependent exopeptidases"/>
    <property type="match status" value="1"/>
</dbReference>
<feature type="domain" description="SH3b" evidence="5">
    <location>
        <begin position="214"/>
        <end position="276"/>
    </location>
</feature>
<keyword evidence="3" id="KW-0732">Signal</keyword>
<organism evidence="6 7">
    <name type="scientific">Jeotgalibacillus proteolyticus</name>
    <dbReference type="NCBI Taxonomy" id="2082395"/>
    <lineage>
        <taxon>Bacteria</taxon>
        <taxon>Bacillati</taxon>
        <taxon>Bacillota</taxon>
        <taxon>Bacilli</taxon>
        <taxon>Bacillales</taxon>
        <taxon>Caryophanaceae</taxon>
        <taxon>Jeotgalibacillus</taxon>
    </lineage>
</organism>
<protein>
    <submittedName>
        <fullName evidence="6">N-acetylmuramoyl-L-alanine amidase</fullName>
    </submittedName>
</protein>
<evidence type="ECO:0000256" key="3">
    <source>
        <dbReference type="SAM" id="SignalP"/>
    </source>
</evidence>
<proteinExistence type="predicted"/>
<dbReference type="InterPro" id="IPR003646">
    <property type="entry name" value="SH3-like_bac-type"/>
</dbReference>
<dbReference type="AlphaFoldDB" id="A0A2S5GB86"/>
<dbReference type="Proteomes" id="UP000239047">
    <property type="component" value="Unassembled WGS sequence"/>
</dbReference>
<dbReference type="GO" id="GO:0030288">
    <property type="term" value="C:outer membrane-bounded periplasmic space"/>
    <property type="evidence" value="ECO:0007669"/>
    <property type="project" value="TreeGrafter"/>
</dbReference>
<feature type="chain" id="PRO_5039397517" evidence="3">
    <location>
        <begin position="30"/>
        <end position="462"/>
    </location>
</feature>
<gene>
    <name evidence="6" type="ORF">C4B60_11935</name>
</gene>
<feature type="signal peptide" evidence="3">
    <location>
        <begin position="1"/>
        <end position="29"/>
    </location>
</feature>
<keyword evidence="1" id="KW-0378">Hydrolase</keyword>
<evidence type="ECO:0000256" key="2">
    <source>
        <dbReference type="ARBA" id="ARBA00023316"/>
    </source>
</evidence>
<feature type="domain" description="SLH" evidence="4">
    <location>
        <begin position="86"/>
        <end position="149"/>
    </location>
</feature>
<dbReference type="SUPFAM" id="SSF53187">
    <property type="entry name" value="Zn-dependent exopeptidases"/>
    <property type="match status" value="1"/>
</dbReference>
<dbReference type="OrthoDB" id="9806267at2"/>